<dbReference type="KEGG" id="sfer:NCTC12278_01118"/>
<organism evidence="1 2">
    <name type="scientific">Streptococcus ferus</name>
    <dbReference type="NCBI Taxonomy" id="1345"/>
    <lineage>
        <taxon>Bacteria</taxon>
        <taxon>Bacillati</taxon>
        <taxon>Bacillota</taxon>
        <taxon>Bacilli</taxon>
        <taxon>Lactobacillales</taxon>
        <taxon>Streptococcaceae</taxon>
        <taxon>Streptococcus</taxon>
    </lineage>
</organism>
<accession>A0A2X3W4R5</accession>
<evidence type="ECO:0000313" key="1">
    <source>
        <dbReference type="EMBL" id="SQF40547.1"/>
    </source>
</evidence>
<keyword evidence="2" id="KW-1185">Reference proteome</keyword>
<dbReference type="RefSeq" id="WP_051048378.1">
    <property type="nucleotide sequence ID" value="NZ_LS483343.1"/>
</dbReference>
<name>A0A2X3W4R5_9STRE</name>
<dbReference type="STRING" id="1123303.GCA_000372425_00642"/>
<dbReference type="AlphaFoldDB" id="A0A2X3W4R5"/>
<protein>
    <submittedName>
        <fullName evidence="1">Uncharacterized protein</fullName>
    </submittedName>
</protein>
<dbReference type="Proteomes" id="UP000249495">
    <property type="component" value="Chromosome 1"/>
</dbReference>
<dbReference type="OrthoDB" id="2228436at2"/>
<reference evidence="1 2" key="1">
    <citation type="submission" date="2018-06" db="EMBL/GenBank/DDBJ databases">
        <authorList>
            <consortium name="Pathogen Informatics"/>
            <person name="Doyle S."/>
        </authorList>
    </citation>
    <scope>NUCLEOTIDE SEQUENCE [LARGE SCALE GENOMIC DNA]</scope>
    <source>
        <strain evidence="1 2">NCTC12278</strain>
    </source>
</reference>
<dbReference type="EMBL" id="LS483343">
    <property type="protein sequence ID" value="SQF40547.1"/>
    <property type="molecule type" value="Genomic_DNA"/>
</dbReference>
<sequence>MVGYEDELDIPTNQLCRVVYDLGKAFIDDMMDTVYSDGPVYFKSYPFSESNHLTVFTTFGNQVSPTGEDTGLLLFKQKLLVASEAFASFPSNQLQDYYDSLSSKYQTEDLDNLAVYHVLYHPSEDIVAVDAYSNWEEN</sequence>
<gene>
    <name evidence="1" type="ORF">NCTC12278_01118</name>
</gene>
<proteinExistence type="predicted"/>
<evidence type="ECO:0000313" key="2">
    <source>
        <dbReference type="Proteomes" id="UP000249495"/>
    </source>
</evidence>